<organism evidence="1">
    <name type="scientific">Anguilla anguilla</name>
    <name type="common">European freshwater eel</name>
    <name type="synonym">Muraena anguilla</name>
    <dbReference type="NCBI Taxonomy" id="7936"/>
    <lineage>
        <taxon>Eukaryota</taxon>
        <taxon>Metazoa</taxon>
        <taxon>Chordata</taxon>
        <taxon>Craniata</taxon>
        <taxon>Vertebrata</taxon>
        <taxon>Euteleostomi</taxon>
        <taxon>Actinopterygii</taxon>
        <taxon>Neopterygii</taxon>
        <taxon>Teleostei</taxon>
        <taxon>Anguilliformes</taxon>
        <taxon>Anguillidae</taxon>
        <taxon>Anguilla</taxon>
    </lineage>
</organism>
<proteinExistence type="predicted"/>
<dbReference type="AlphaFoldDB" id="A0A0E9TTD7"/>
<reference evidence="1" key="1">
    <citation type="submission" date="2014-11" db="EMBL/GenBank/DDBJ databases">
        <authorList>
            <person name="Amaro Gonzalez C."/>
        </authorList>
    </citation>
    <scope>NUCLEOTIDE SEQUENCE</scope>
</reference>
<reference evidence="1" key="2">
    <citation type="journal article" date="2015" name="Fish Shellfish Immunol.">
        <title>Early steps in the European eel (Anguilla anguilla)-Vibrio vulnificus interaction in the gills: Role of the RtxA13 toxin.</title>
        <authorList>
            <person name="Callol A."/>
            <person name="Pajuelo D."/>
            <person name="Ebbesson L."/>
            <person name="Teles M."/>
            <person name="MacKenzie S."/>
            <person name="Amaro C."/>
        </authorList>
    </citation>
    <scope>NUCLEOTIDE SEQUENCE</scope>
</reference>
<sequence length="16" mass="1998">MYYYEQAVLRDIAPCY</sequence>
<protein>
    <submittedName>
        <fullName evidence="1">Uncharacterized protein</fullName>
    </submittedName>
</protein>
<accession>A0A0E9TTD7</accession>
<dbReference type="EMBL" id="GBXM01052574">
    <property type="protein sequence ID" value="JAH56003.1"/>
    <property type="molecule type" value="Transcribed_RNA"/>
</dbReference>
<name>A0A0E9TTD7_ANGAN</name>
<evidence type="ECO:0000313" key="1">
    <source>
        <dbReference type="EMBL" id="JAH56003.1"/>
    </source>
</evidence>